<feature type="compositionally biased region" description="Polar residues" evidence="1">
    <location>
        <begin position="100"/>
        <end position="120"/>
    </location>
</feature>
<evidence type="ECO:0000313" key="3">
    <source>
        <dbReference type="Proteomes" id="UP000272942"/>
    </source>
</evidence>
<feature type="region of interest" description="Disordered" evidence="1">
    <location>
        <begin position="1"/>
        <end position="25"/>
    </location>
</feature>
<protein>
    <submittedName>
        <fullName evidence="2 4">Uncharacterized protein</fullName>
    </submittedName>
</protein>
<dbReference type="AlphaFoldDB" id="A0A183AB96"/>
<feature type="compositionally biased region" description="Polar residues" evidence="1">
    <location>
        <begin position="139"/>
        <end position="149"/>
    </location>
</feature>
<dbReference type="WBParaSite" id="ECPE_0000423901-mRNA-1">
    <property type="protein sequence ID" value="ECPE_0000423901-mRNA-1"/>
    <property type="gene ID" value="ECPE_0000423901"/>
</dbReference>
<accession>A0A183AB96</accession>
<proteinExistence type="predicted"/>
<keyword evidence="3" id="KW-1185">Reference proteome</keyword>
<evidence type="ECO:0000256" key="1">
    <source>
        <dbReference type="SAM" id="MobiDB-lite"/>
    </source>
</evidence>
<dbReference type="Proteomes" id="UP000272942">
    <property type="component" value="Unassembled WGS sequence"/>
</dbReference>
<name>A0A183AB96_9TREM</name>
<sequence length="220" mass="25159">MIEYRSKVPTTSAVPSDSEETSSITECPGRFSTWRLRCDARISKERLRRQLRRSKTHVEGHVCYPWLRRLFFHLSHYFPNLHTTRSTAPRTKLRGAANPVTATSSVIQSTTTSAKSQPLNPNGRRADCTMPVKRPSIAHVQTTRPSGNRSPYEELSPQISRHSGYESRRKSLSPKSHVNEEKIRVTSNRKRRPLQRQKISGTLDFDQFFAKSEGVSPENK</sequence>
<dbReference type="OrthoDB" id="6284480at2759"/>
<reference evidence="4" key="1">
    <citation type="submission" date="2016-06" db="UniProtKB">
        <authorList>
            <consortium name="WormBaseParasite"/>
        </authorList>
    </citation>
    <scope>IDENTIFICATION</scope>
</reference>
<evidence type="ECO:0000313" key="4">
    <source>
        <dbReference type="WBParaSite" id="ECPE_0000423901-mRNA-1"/>
    </source>
</evidence>
<evidence type="ECO:0000313" key="2">
    <source>
        <dbReference type="EMBL" id="VDP71988.1"/>
    </source>
</evidence>
<dbReference type="EMBL" id="UZAN01041106">
    <property type="protein sequence ID" value="VDP71988.1"/>
    <property type="molecule type" value="Genomic_DNA"/>
</dbReference>
<gene>
    <name evidence="2" type="ORF">ECPE_LOCUS4231</name>
</gene>
<feature type="region of interest" description="Disordered" evidence="1">
    <location>
        <begin position="98"/>
        <end position="204"/>
    </location>
</feature>
<organism evidence="4">
    <name type="scientific">Echinostoma caproni</name>
    <dbReference type="NCBI Taxonomy" id="27848"/>
    <lineage>
        <taxon>Eukaryota</taxon>
        <taxon>Metazoa</taxon>
        <taxon>Spiralia</taxon>
        <taxon>Lophotrochozoa</taxon>
        <taxon>Platyhelminthes</taxon>
        <taxon>Trematoda</taxon>
        <taxon>Digenea</taxon>
        <taxon>Plagiorchiida</taxon>
        <taxon>Echinostomata</taxon>
        <taxon>Echinostomatoidea</taxon>
        <taxon>Echinostomatidae</taxon>
        <taxon>Echinostoma</taxon>
    </lineage>
</organism>
<feature type="compositionally biased region" description="Polar residues" evidence="1">
    <location>
        <begin position="8"/>
        <end position="25"/>
    </location>
</feature>
<reference evidence="2 3" key="2">
    <citation type="submission" date="2018-11" db="EMBL/GenBank/DDBJ databases">
        <authorList>
            <consortium name="Pathogen Informatics"/>
        </authorList>
    </citation>
    <scope>NUCLEOTIDE SEQUENCE [LARGE SCALE GENOMIC DNA]</scope>
    <source>
        <strain evidence="2 3">Egypt</strain>
    </source>
</reference>